<evidence type="ECO:0000256" key="3">
    <source>
        <dbReference type="ARBA" id="ARBA00022630"/>
    </source>
</evidence>
<dbReference type="FunCoup" id="D1C391">
    <property type="interactions" value="76"/>
</dbReference>
<dbReference type="InterPro" id="IPR016169">
    <property type="entry name" value="FAD-bd_PCMH_sub2"/>
</dbReference>
<dbReference type="SUPFAM" id="SSF55103">
    <property type="entry name" value="FAD-linked oxidases, C-terminal domain"/>
    <property type="match status" value="1"/>
</dbReference>
<dbReference type="InterPro" id="IPR050416">
    <property type="entry name" value="FAD-linked_Oxidoreductase"/>
</dbReference>
<dbReference type="Gene3D" id="3.40.462.20">
    <property type="match status" value="1"/>
</dbReference>
<dbReference type="Pfam" id="PF01565">
    <property type="entry name" value="FAD_binding_4"/>
    <property type="match status" value="1"/>
</dbReference>
<name>D1C391_SPHTD</name>
<dbReference type="KEGG" id="sti:Sthe_1273"/>
<dbReference type="Proteomes" id="UP000002027">
    <property type="component" value="Chromosome 1"/>
</dbReference>
<keyword evidence="8" id="KW-1185">Reference proteome</keyword>
<dbReference type="InterPro" id="IPR016167">
    <property type="entry name" value="FAD-bd_PCMH_sub1"/>
</dbReference>
<dbReference type="InterPro" id="IPR012951">
    <property type="entry name" value="BBE"/>
</dbReference>
<dbReference type="GO" id="GO:0071949">
    <property type="term" value="F:FAD binding"/>
    <property type="evidence" value="ECO:0007669"/>
    <property type="project" value="InterPro"/>
</dbReference>
<dbReference type="PROSITE" id="PS51387">
    <property type="entry name" value="FAD_PCMH"/>
    <property type="match status" value="1"/>
</dbReference>
<keyword evidence="4" id="KW-0274">FAD</keyword>
<dbReference type="GO" id="GO:0016491">
    <property type="term" value="F:oxidoreductase activity"/>
    <property type="evidence" value="ECO:0007669"/>
    <property type="project" value="UniProtKB-KW"/>
</dbReference>
<evidence type="ECO:0000256" key="5">
    <source>
        <dbReference type="ARBA" id="ARBA00023002"/>
    </source>
</evidence>
<dbReference type="Pfam" id="PF08031">
    <property type="entry name" value="BBE"/>
    <property type="match status" value="1"/>
</dbReference>
<dbReference type="PANTHER" id="PTHR42973:SF39">
    <property type="entry name" value="FAD-BINDING PCMH-TYPE DOMAIN-CONTAINING PROTEIN"/>
    <property type="match status" value="1"/>
</dbReference>
<protein>
    <submittedName>
        <fullName evidence="7">FAD linked oxidase domain protein</fullName>
    </submittedName>
</protein>
<sequence>MTATNLSIPALRDAVRGRVIVPQDVDYDPTRFTVSAVFDDRRPAAIVRAADVEDVRRVVTLARETGLELAIRNGGHSMAGHSTTDGGIVLDLRELKGLAIDPVRRIASAEGGLTAGEYTTAAAEYGLATGFGDTASVGISGITLGGGIGYLVRQHGLTIDNLIAAEIVTADGELRHVDVEHEPDLFWAIRGGGGNFGVVTRFTYRLHPVDTIVGGMLMLPATPEVIAGFIALADEAPEELSTIANVMTAPPMPFLPAELHGKLVLLALMSHAGDVEAGLRTVEPFRKLATPIADMLRPGRYPDMYPPEEGEYRPLAVTRTMFLDTLDTGVAQTIIDHLEASDAPMRVTQLRVLGGAMARVPSDATAFAHRSSRIMANLASFYQGPDDRARREAWIDAFATALRQDDQGAYVNFLSDEGEEGVRRAYPSPTWERLAAIKGRYDPTNLFRLNQNIPPRADLEARTAAA</sequence>
<evidence type="ECO:0000259" key="6">
    <source>
        <dbReference type="PROSITE" id="PS51387"/>
    </source>
</evidence>
<keyword evidence="3" id="KW-0285">Flavoprotein</keyword>
<evidence type="ECO:0000256" key="1">
    <source>
        <dbReference type="ARBA" id="ARBA00001974"/>
    </source>
</evidence>
<dbReference type="eggNOG" id="COG0277">
    <property type="taxonomic scope" value="Bacteria"/>
</dbReference>
<dbReference type="InterPro" id="IPR036318">
    <property type="entry name" value="FAD-bd_PCMH-like_sf"/>
</dbReference>
<accession>D1C391</accession>
<dbReference type="HOGENOM" id="CLU_018354_10_0_0"/>
<dbReference type="InterPro" id="IPR006094">
    <property type="entry name" value="Oxid_FAD_bind_N"/>
</dbReference>
<reference evidence="7 8" key="2">
    <citation type="journal article" date="2010" name="Stand. Genomic Sci.">
        <title>Complete genome sequence of Desulfohalobium retbaense type strain (HR(100)).</title>
        <authorList>
            <person name="Spring S."/>
            <person name="Nolan M."/>
            <person name="Lapidus A."/>
            <person name="Glavina Del Rio T."/>
            <person name="Copeland A."/>
            <person name="Tice H."/>
            <person name="Cheng J.F."/>
            <person name="Lucas S."/>
            <person name="Land M."/>
            <person name="Chen F."/>
            <person name="Bruce D."/>
            <person name="Goodwin L."/>
            <person name="Pitluck S."/>
            <person name="Ivanova N."/>
            <person name="Mavromatis K."/>
            <person name="Mikhailova N."/>
            <person name="Pati A."/>
            <person name="Chen A."/>
            <person name="Palaniappan K."/>
            <person name="Hauser L."/>
            <person name="Chang Y.J."/>
            <person name="Jeffries C.D."/>
            <person name="Munk C."/>
            <person name="Kiss H."/>
            <person name="Chain P."/>
            <person name="Han C."/>
            <person name="Brettin T."/>
            <person name="Detter J.C."/>
            <person name="Schuler E."/>
            <person name="Goker M."/>
            <person name="Rohde M."/>
            <person name="Bristow J."/>
            <person name="Eisen J.A."/>
            <person name="Markowitz V."/>
            <person name="Hugenholtz P."/>
            <person name="Kyrpides N.C."/>
            <person name="Klenk H.P."/>
        </authorList>
    </citation>
    <scope>NUCLEOTIDE SEQUENCE [LARGE SCALE GENOMIC DNA]</scope>
    <source>
        <strain evidence="8">ATCC 49802 / DSM 20745 / S 6022</strain>
    </source>
</reference>
<comment type="cofactor">
    <cofactor evidence="1">
        <name>FAD</name>
        <dbReference type="ChEBI" id="CHEBI:57692"/>
    </cofactor>
</comment>
<gene>
    <name evidence="7" type="ordered locus">Sthe_1273</name>
</gene>
<dbReference type="SUPFAM" id="SSF56176">
    <property type="entry name" value="FAD-binding/transporter-associated domain-like"/>
    <property type="match status" value="1"/>
</dbReference>
<keyword evidence="5" id="KW-0560">Oxidoreductase</keyword>
<dbReference type="InParanoid" id="D1C391"/>
<feature type="domain" description="FAD-binding PCMH-type" evidence="6">
    <location>
        <begin position="39"/>
        <end position="209"/>
    </location>
</feature>
<proteinExistence type="inferred from homology"/>
<dbReference type="STRING" id="479434.Sthe_1273"/>
<dbReference type="AlphaFoldDB" id="D1C391"/>
<reference evidence="8" key="1">
    <citation type="submission" date="2009-11" db="EMBL/GenBank/DDBJ databases">
        <title>The complete chromosome 1 of Sphaerobacter thermophilus DSM 20745.</title>
        <authorList>
            <person name="Lucas S."/>
            <person name="Copeland A."/>
            <person name="Lapidus A."/>
            <person name="Glavina del Rio T."/>
            <person name="Dalin E."/>
            <person name="Tice H."/>
            <person name="Bruce D."/>
            <person name="Goodwin L."/>
            <person name="Pitluck S."/>
            <person name="Kyrpides N."/>
            <person name="Mavromatis K."/>
            <person name="Ivanova N."/>
            <person name="Mikhailova N."/>
            <person name="LaButti K.M."/>
            <person name="Clum A."/>
            <person name="Sun H.I."/>
            <person name="Brettin T."/>
            <person name="Detter J.C."/>
            <person name="Han C."/>
            <person name="Larimer F."/>
            <person name="Land M."/>
            <person name="Hauser L."/>
            <person name="Markowitz V."/>
            <person name="Cheng J.F."/>
            <person name="Hugenholtz P."/>
            <person name="Woyke T."/>
            <person name="Wu D."/>
            <person name="Steenblock K."/>
            <person name="Schneider S."/>
            <person name="Pukall R."/>
            <person name="Goeker M."/>
            <person name="Klenk H.P."/>
            <person name="Eisen J.A."/>
        </authorList>
    </citation>
    <scope>NUCLEOTIDE SEQUENCE [LARGE SCALE GENOMIC DNA]</scope>
    <source>
        <strain evidence="8">ATCC 49802 / DSM 20745 / S 6022</strain>
    </source>
</reference>
<dbReference type="Gene3D" id="3.30.465.10">
    <property type="match status" value="1"/>
</dbReference>
<comment type="similarity">
    <text evidence="2">Belongs to the oxygen-dependent FAD-linked oxidoreductase family.</text>
</comment>
<dbReference type="OrthoDB" id="545125at2"/>
<organism evidence="7 8">
    <name type="scientific">Sphaerobacter thermophilus (strain ATCC 49802 / DSM 20745 / KCCM 41009 / NCIMB 13125 / S 6022)</name>
    <dbReference type="NCBI Taxonomy" id="479434"/>
    <lineage>
        <taxon>Bacteria</taxon>
        <taxon>Pseudomonadati</taxon>
        <taxon>Thermomicrobiota</taxon>
        <taxon>Thermomicrobia</taxon>
        <taxon>Sphaerobacterales</taxon>
        <taxon>Sphaerobacterineae</taxon>
        <taxon>Sphaerobacteraceae</taxon>
        <taxon>Sphaerobacter</taxon>
    </lineage>
</organism>
<dbReference type="EMBL" id="CP001823">
    <property type="protein sequence ID" value="ACZ38708.1"/>
    <property type="molecule type" value="Genomic_DNA"/>
</dbReference>
<dbReference type="InterPro" id="IPR016164">
    <property type="entry name" value="FAD-linked_Oxase-like_C"/>
</dbReference>
<dbReference type="PANTHER" id="PTHR42973">
    <property type="entry name" value="BINDING OXIDOREDUCTASE, PUTATIVE (AFU_ORTHOLOGUE AFUA_1G17690)-RELATED"/>
    <property type="match status" value="1"/>
</dbReference>
<evidence type="ECO:0000256" key="2">
    <source>
        <dbReference type="ARBA" id="ARBA00005466"/>
    </source>
</evidence>
<dbReference type="Gene3D" id="3.30.43.10">
    <property type="entry name" value="Uridine Diphospho-n-acetylenolpyruvylglucosamine Reductase, domain 2"/>
    <property type="match status" value="1"/>
</dbReference>
<dbReference type="InterPro" id="IPR016166">
    <property type="entry name" value="FAD-bd_PCMH"/>
</dbReference>
<evidence type="ECO:0000256" key="4">
    <source>
        <dbReference type="ARBA" id="ARBA00022827"/>
    </source>
</evidence>
<evidence type="ECO:0000313" key="7">
    <source>
        <dbReference type="EMBL" id="ACZ38708.1"/>
    </source>
</evidence>
<dbReference type="RefSeq" id="WP_012871755.1">
    <property type="nucleotide sequence ID" value="NC_013523.1"/>
</dbReference>
<evidence type="ECO:0000313" key="8">
    <source>
        <dbReference type="Proteomes" id="UP000002027"/>
    </source>
</evidence>